<dbReference type="SUPFAM" id="SSF51905">
    <property type="entry name" value="FAD/NAD(P)-binding domain"/>
    <property type="match status" value="1"/>
</dbReference>
<dbReference type="GO" id="GO:0016491">
    <property type="term" value="F:oxidoreductase activity"/>
    <property type="evidence" value="ECO:0007669"/>
    <property type="project" value="InterPro"/>
</dbReference>
<organism evidence="3 4">
    <name type="scientific">Jeotgalibacillus salarius</name>
    <dbReference type="NCBI Taxonomy" id="546023"/>
    <lineage>
        <taxon>Bacteria</taxon>
        <taxon>Bacillati</taxon>
        <taxon>Bacillota</taxon>
        <taxon>Bacilli</taxon>
        <taxon>Bacillales</taxon>
        <taxon>Caryophanaceae</taxon>
        <taxon>Jeotgalibacillus</taxon>
    </lineage>
</organism>
<evidence type="ECO:0000313" key="4">
    <source>
        <dbReference type="Proteomes" id="UP000297776"/>
    </source>
</evidence>
<comment type="caution">
    <text evidence="3">The sequence shown here is derived from an EMBL/GenBank/DDBJ whole genome shotgun (WGS) entry which is preliminary data.</text>
</comment>
<reference evidence="3 4" key="1">
    <citation type="submission" date="2019-03" db="EMBL/GenBank/DDBJ databases">
        <authorList>
            <person name="Yang Y."/>
        </authorList>
    </citation>
    <scope>NUCLEOTIDE SEQUENCE [LARGE SCALE GENOMIC DNA]</scope>
    <source>
        <strain evidence="3 4">ASL-1</strain>
    </source>
</reference>
<gene>
    <name evidence="3" type="ORF">E2626_11215</name>
</gene>
<dbReference type="PANTHER" id="PTHR43563:SF1">
    <property type="entry name" value="AMINE OXIDASE [FLAVIN-CONTAINING] B"/>
    <property type="match status" value="1"/>
</dbReference>
<evidence type="ECO:0000256" key="1">
    <source>
        <dbReference type="ARBA" id="ARBA00005995"/>
    </source>
</evidence>
<dbReference type="InterPro" id="IPR036188">
    <property type="entry name" value="FAD/NAD-bd_sf"/>
</dbReference>
<dbReference type="Gene3D" id="3.90.660.10">
    <property type="match status" value="2"/>
</dbReference>
<dbReference type="InterPro" id="IPR002937">
    <property type="entry name" value="Amino_oxidase"/>
</dbReference>
<dbReference type="OrthoDB" id="56323at2"/>
<name>A0A4Y8LI40_9BACL</name>
<dbReference type="AlphaFoldDB" id="A0A4Y8LI40"/>
<sequence length="361" mass="40128">MDRRLKMNKPVIIVGAGISGIYTASLLSAKGIKCKVIESRDRIGGRILTEEAAGAKFDLGPTWFWPQHEPRITALVKKLGLKTFTQHTAGDLLFEQYADHPAQHHTLPAHAVERSERIEGGIYSLIESIAETLPVETIKLKTQVTAIKMNAHHEMTVNVLNDDGEDRTLEASSVVLALPPRLTKRISFEPELQELSDLPTWMAGQAKMIAVYDRPFWREKNLSGQAMSWTGPLQEIHDASPIKGPGALFGFFSLTAKQRREMGEEKVKKLALEQLIRLYGSEAEQPVAILYKDWSADADTATVEDALPLTDFPQYHPLEITGEWQDNLVFAGTETSSDSGGHLEGAIRSAERAVRIILERN</sequence>
<evidence type="ECO:0000313" key="3">
    <source>
        <dbReference type="EMBL" id="TFE00715.1"/>
    </source>
</evidence>
<comment type="similarity">
    <text evidence="1">Belongs to the flavin monoamine oxidase family.</text>
</comment>
<dbReference type="Pfam" id="PF13450">
    <property type="entry name" value="NAD_binding_8"/>
    <property type="match status" value="1"/>
</dbReference>
<dbReference type="SUPFAM" id="SSF54373">
    <property type="entry name" value="FAD-linked reductases, C-terminal domain"/>
    <property type="match status" value="1"/>
</dbReference>
<keyword evidence="4" id="KW-1185">Reference proteome</keyword>
<accession>A0A4Y8LI40</accession>
<dbReference type="PANTHER" id="PTHR43563">
    <property type="entry name" value="AMINE OXIDASE"/>
    <property type="match status" value="1"/>
</dbReference>
<proteinExistence type="inferred from homology"/>
<dbReference type="Proteomes" id="UP000297776">
    <property type="component" value="Unassembled WGS sequence"/>
</dbReference>
<dbReference type="EMBL" id="SORX01000006">
    <property type="protein sequence ID" value="TFE00715.1"/>
    <property type="molecule type" value="Genomic_DNA"/>
</dbReference>
<dbReference type="Gene3D" id="3.50.50.60">
    <property type="entry name" value="FAD/NAD(P)-binding domain"/>
    <property type="match status" value="2"/>
</dbReference>
<feature type="domain" description="Amine oxidase" evidence="2">
    <location>
        <begin position="116"/>
        <end position="358"/>
    </location>
</feature>
<dbReference type="Pfam" id="PF01593">
    <property type="entry name" value="Amino_oxidase"/>
    <property type="match status" value="1"/>
</dbReference>
<protein>
    <submittedName>
        <fullName evidence="3">Amine oxidase</fullName>
    </submittedName>
</protein>
<dbReference type="InterPro" id="IPR050703">
    <property type="entry name" value="Flavin_MAO"/>
</dbReference>
<evidence type="ECO:0000259" key="2">
    <source>
        <dbReference type="Pfam" id="PF01593"/>
    </source>
</evidence>